<feature type="binding site" evidence="7">
    <location>
        <position position="105"/>
    </location>
    <ligand>
        <name>Zn(2+)</name>
        <dbReference type="ChEBI" id="CHEBI:29105"/>
        <note>catalytic</note>
    </ligand>
</feature>
<keyword evidence="4 7" id="KW-0255">Endonuclease</keyword>
<evidence type="ECO:0000313" key="8">
    <source>
        <dbReference type="EMBL" id="SDD72979.1"/>
    </source>
</evidence>
<organism evidence="8 9">
    <name type="scientific">Pricia antarctica</name>
    <dbReference type="NCBI Taxonomy" id="641691"/>
    <lineage>
        <taxon>Bacteria</taxon>
        <taxon>Pseudomonadati</taxon>
        <taxon>Bacteroidota</taxon>
        <taxon>Flavobacteriia</taxon>
        <taxon>Flavobacteriales</taxon>
        <taxon>Flavobacteriaceae</taxon>
        <taxon>Pricia</taxon>
    </lineage>
</organism>
<evidence type="ECO:0000313" key="9">
    <source>
        <dbReference type="Proteomes" id="UP000199109"/>
    </source>
</evidence>
<gene>
    <name evidence="7" type="primary">ybeY</name>
    <name evidence="8" type="ORF">SAMN05421636_101529</name>
</gene>
<dbReference type="GO" id="GO:0006364">
    <property type="term" value="P:rRNA processing"/>
    <property type="evidence" value="ECO:0007669"/>
    <property type="project" value="UniProtKB-UniRule"/>
</dbReference>
<dbReference type="PANTHER" id="PTHR46986:SF1">
    <property type="entry name" value="ENDORIBONUCLEASE YBEY, CHLOROPLASTIC"/>
    <property type="match status" value="1"/>
</dbReference>
<dbReference type="GO" id="GO:0008270">
    <property type="term" value="F:zinc ion binding"/>
    <property type="evidence" value="ECO:0007669"/>
    <property type="project" value="UniProtKB-UniRule"/>
</dbReference>
<keyword evidence="5 7" id="KW-0378">Hydrolase</keyword>
<dbReference type="Pfam" id="PF02130">
    <property type="entry name" value="YbeY"/>
    <property type="match status" value="1"/>
</dbReference>
<comment type="cofactor">
    <cofactor evidence="7">
        <name>Zn(2+)</name>
        <dbReference type="ChEBI" id="CHEBI:29105"/>
    </cofactor>
    <text evidence="7">Binds 1 zinc ion.</text>
</comment>
<evidence type="ECO:0000256" key="5">
    <source>
        <dbReference type="ARBA" id="ARBA00022801"/>
    </source>
</evidence>
<dbReference type="EC" id="3.1.-.-" evidence="7"/>
<dbReference type="GO" id="GO:0004222">
    <property type="term" value="F:metalloendopeptidase activity"/>
    <property type="evidence" value="ECO:0007669"/>
    <property type="project" value="InterPro"/>
</dbReference>
<dbReference type="PANTHER" id="PTHR46986">
    <property type="entry name" value="ENDORIBONUCLEASE YBEY, CHLOROPLASTIC"/>
    <property type="match status" value="1"/>
</dbReference>
<dbReference type="Gene3D" id="3.40.390.30">
    <property type="entry name" value="Metalloproteases ('zincins'), catalytic domain"/>
    <property type="match status" value="1"/>
</dbReference>
<reference evidence="8 9" key="1">
    <citation type="submission" date="2016-10" db="EMBL/GenBank/DDBJ databases">
        <authorList>
            <person name="de Groot N.N."/>
        </authorList>
    </citation>
    <scope>NUCLEOTIDE SEQUENCE [LARGE SCALE GENOMIC DNA]</scope>
    <source>
        <strain evidence="8 9">DSM 23421</strain>
    </source>
</reference>
<name>A0A1G6X4F7_9FLAO</name>
<dbReference type="InterPro" id="IPR002036">
    <property type="entry name" value="YbeY"/>
</dbReference>
<dbReference type="InterPro" id="IPR020549">
    <property type="entry name" value="YbeY_CS"/>
</dbReference>
<dbReference type="NCBIfam" id="TIGR00043">
    <property type="entry name" value="rRNA maturation RNase YbeY"/>
    <property type="match status" value="1"/>
</dbReference>
<dbReference type="Proteomes" id="UP000199109">
    <property type="component" value="Unassembled WGS sequence"/>
</dbReference>
<keyword evidence="2 7" id="KW-0540">Nuclease</keyword>
<comment type="subcellular location">
    <subcellularLocation>
        <location evidence="7">Cytoplasm</location>
    </subcellularLocation>
</comment>
<proteinExistence type="inferred from homology"/>
<dbReference type="STRING" id="641691.SAMN05421636_101529"/>
<dbReference type="EMBL" id="FNAO01000001">
    <property type="protein sequence ID" value="SDD72979.1"/>
    <property type="molecule type" value="Genomic_DNA"/>
</dbReference>
<feature type="binding site" evidence="7">
    <location>
        <position position="115"/>
    </location>
    <ligand>
        <name>Zn(2+)</name>
        <dbReference type="ChEBI" id="CHEBI:29105"/>
        <note>catalytic</note>
    </ligand>
</feature>
<evidence type="ECO:0000256" key="7">
    <source>
        <dbReference type="HAMAP-Rule" id="MF_00009"/>
    </source>
</evidence>
<sequence length="139" mass="16304">MIEFHYESDFLLDDETKFADWISRVVGSEGGTIKQLDYIFCSDNYLLDMNKKYLFHDTFTDIITFDYSVGKQIGGDIFISVDRVKENAIQFEIHFEEELLRVMAHGLLHLFGYTDKTETGKAEMRGKEDEKIKLFHVEQ</sequence>
<keyword evidence="9" id="KW-1185">Reference proteome</keyword>
<keyword evidence="7" id="KW-0698">rRNA processing</keyword>
<keyword evidence="7" id="KW-0690">Ribosome biogenesis</keyword>
<protein>
    <recommendedName>
        <fullName evidence="7">Endoribonuclease YbeY</fullName>
        <ecNumber evidence="7">3.1.-.-</ecNumber>
    </recommendedName>
</protein>
<dbReference type="InterPro" id="IPR023091">
    <property type="entry name" value="MetalPrtase_cat_dom_sf_prd"/>
</dbReference>
<keyword evidence="6 7" id="KW-0862">Zinc</keyword>
<evidence type="ECO:0000256" key="3">
    <source>
        <dbReference type="ARBA" id="ARBA00022723"/>
    </source>
</evidence>
<keyword evidence="3 7" id="KW-0479">Metal-binding</keyword>
<dbReference type="AlphaFoldDB" id="A0A1G6X4F7"/>
<dbReference type="SUPFAM" id="SSF55486">
    <property type="entry name" value="Metalloproteases ('zincins'), catalytic domain"/>
    <property type="match status" value="1"/>
</dbReference>
<dbReference type="OrthoDB" id="9811984at2"/>
<evidence type="ECO:0000256" key="4">
    <source>
        <dbReference type="ARBA" id="ARBA00022759"/>
    </source>
</evidence>
<comment type="function">
    <text evidence="7">Single strand-specific metallo-endoribonuclease involved in late-stage 70S ribosome quality control and in maturation of the 3' terminus of the 16S rRNA.</text>
</comment>
<evidence type="ECO:0000256" key="6">
    <source>
        <dbReference type="ARBA" id="ARBA00022833"/>
    </source>
</evidence>
<dbReference type="RefSeq" id="WP_091865380.1">
    <property type="nucleotide sequence ID" value="NZ_FNAO01000001.1"/>
</dbReference>
<dbReference type="GO" id="GO:0004521">
    <property type="term" value="F:RNA endonuclease activity"/>
    <property type="evidence" value="ECO:0007669"/>
    <property type="project" value="UniProtKB-UniRule"/>
</dbReference>
<evidence type="ECO:0000256" key="2">
    <source>
        <dbReference type="ARBA" id="ARBA00022722"/>
    </source>
</evidence>
<accession>A0A1G6X4F7</accession>
<feature type="binding site" evidence="7">
    <location>
        <position position="109"/>
    </location>
    <ligand>
        <name>Zn(2+)</name>
        <dbReference type="ChEBI" id="CHEBI:29105"/>
        <note>catalytic</note>
    </ligand>
</feature>
<evidence type="ECO:0000256" key="1">
    <source>
        <dbReference type="ARBA" id="ARBA00010875"/>
    </source>
</evidence>
<dbReference type="GO" id="GO:0005737">
    <property type="term" value="C:cytoplasm"/>
    <property type="evidence" value="ECO:0007669"/>
    <property type="project" value="UniProtKB-SubCell"/>
</dbReference>
<dbReference type="PROSITE" id="PS01306">
    <property type="entry name" value="UPF0054"/>
    <property type="match status" value="1"/>
</dbReference>
<dbReference type="HAMAP" id="MF_00009">
    <property type="entry name" value="Endoribonucl_YbeY"/>
    <property type="match status" value="1"/>
</dbReference>
<keyword evidence="7" id="KW-0963">Cytoplasm</keyword>
<comment type="similarity">
    <text evidence="1 7">Belongs to the endoribonuclease YbeY family.</text>
</comment>